<dbReference type="Pfam" id="PF07859">
    <property type="entry name" value="Abhydrolase_3"/>
    <property type="match status" value="1"/>
</dbReference>
<dbReference type="AlphaFoldDB" id="A0A4Z1PBD9"/>
<dbReference type="STRING" id="86259.A0A4Z1PBD9"/>
<dbReference type="PANTHER" id="PTHR48081">
    <property type="entry name" value="AB HYDROLASE SUPERFAMILY PROTEIN C4A8.06C"/>
    <property type="match status" value="1"/>
</dbReference>
<reference evidence="3 4" key="1">
    <citation type="submission" date="2019-04" db="EMBL/GenBank/DDBJ databases">
        <title>High contiguity whole genome sequence and gene annotation resource for two Venturia nashicola isolates.</title>
        <authorList>
            <person name="Prokchorchik M."/>
            <person name="Won K."/>
            <person name="Lee Y."/>
            <person name="Choi E.D."/>
            <person name="Segonzac C."/>
            <person name="Sohn K.H."/>
        </authorList>
    </citation>
    <scope>NUCLEOTIDE SEQUENCE [LARGE SCALE GENOMIC DNA]</scope>
    <source>
        <strain evidence="3 4">PRI2</strain>
    </source>
</reference>
<dbReference type="SUPFAM" id="SSF53474">
    <property type="entry name" value="alpha/beta-Hydrolases"/>
    <property type="match status" value="1"/>
</dbReference>
<proteinExistence type="predicted"/>
<keyword evidence="1" id="KW-0378">Hydrolase</keyword>
<evidence type="ECO:0000313" key="4">
    <source>
        <dbReference type="Proteomes" id="UP000298493"/>
    </source>
</evidence>
<dbReference type="InterPro" id="IPR029058">
    <property type="entry name" value="AB_hydrolase_fold"/>
</dbReference>
<evidence type="ECO:0000259" key="2">
    <source>
        <dbReference type="Pfam" id="PF07859"/>
    </source>
</evidence>
<organism evidence="3 4">
    <name type="scientific">Venturia nashicola</name>
    <dbReference type="NCBI Taxonomy" id="86259"/>
    <lineage>
        <taxon>Eukaryota</taxon>
        <taxon>Fungi</taxon>
        <taxon>Dikarya</taxon>
        <taxon>Ascomycota</taxon>
        <taxon>Pezizomycotina</taxon>
        <taxon>Dothideomycetes</taxon>
        <taxon>Pleosporomycetidae</taxon>
        <taxon>Venturiales</taxon>
        <taxon>Venturiaceae</taxon>
        <taxon>Venturia</taxon>
    </lineage>
</organism>
<dbReference type="Proteomes" id="UP000298493">
    <property type="component" value="Unassembled WGS sequence"/>
</dbReference>
<feature type="domain" description="Alpha/beta hydrolase fold-3" evidence="2">
    <location>
        <begin position="92"/>
        <end position="301"/>
    </location>
</feature>
<dbReference type="InterPro" id="IPR050300">
    <property type="entry name" value="GDXG_lipolytic_enzyme"/>
</dbReference>
<protein>
    <recommendedName>
        <fullName evidence="2">Alpha/beta hydrolase fold-3 domain-containing protein</fullName>
    </recommendedName>
</protein>
<dbReference type="PANTHER" id="PTHR48081:SF8">
    <property type="entry name" value="ALPHA_BETA HYDROLASE FOLD-3 DOMAIN-CONTAINING PROTEIN-RELATED"/>
    <property type="match status" value="1"/>
</dbReference>
<dbReference type="GO" id="GO:0016787">
    <property type="term" value="F:hydrolase activity"/>
    <property type="evidence" value="ECO:0007669"/>
    <property type="project" value="UniProtKB-KW"/>
</dbReference>
<accession>A0A4Z1PBD9</accession>
<evidence type="ECO:0000313" key="3">
    <source>
        <dbReference type="EMBL" id="TID25688.1"/>
    </source>
</evidence>
<gene>
    <name evidence="3" type="ORF">E6O75_ATG03551</name>
</gene>
<dbReference type="EMBL" id="SNSC02000003">
    <property type="protein sequence ID" value="TID25688.1"/>
    <property type="molecule type" value="Genomic_DNA"/>
</dbReference>
<dbReference type="Gene3D" id="3.40.50.1820">
    <property type="entry name" value="alpha/beta hydrolase"/>
    <property type="match status" value="1"/>
</dbReference>
<sequence length="340" mass="37656">MPGEEREIYQPIHINIRSKLDPEYVAFHDKYMQYVPCDESKIWDGSARIAPSLPFGGAATVKVASVQDIELPKIKLRAYIPQVNHASKLPCLLWFHGGGWAIGGLNDGKDFCSFLCREAQCVVITVDYRLAPEDPYPAAVNDAVDSLLWVRSIGKDLFGLDLHRIAVGGTSAGANLAIVLCLKAARDLEIRVCYQLLIVPVVDNTATADGIWSENCDAPWLTPTRMIWYRRMYMPVENDWKNWDASPHLAPESLLKRLPPTWIAISGQDLLAPEARLFAQQLNQLKVPVTVHDIEGGTHSILALCGILSTGKVMIKEAAKALKGEFGRETRKGSEANEIV</sequence>
<comment type="caution">
    <text evidence="3">The sequence shown here is derived from an EMBL/GenBank/DDBJ whole genome shotgun (WGS) entry which is preliminary data.</text>
</comment>
<keyword evidence="4" id="KW-1185">Reference proteome</keyword>
<name>A0A4Z1PBD9_9PEZI</name>
<evidence type="ECO:0000256" key="1">
    <source>
        <dbReference type="ARBA" id="ARBA00022801"/>
    </source>
</evidence>
<dbReference type="InterPro" id="IPR013094">
    <property type="entry name" value="AB_hydrolase_3"/>
</dbReference>